<evidence type="ECO:0000313" key="3">
    <source>
        <dbReference type="Proteomes" id="UP000001194"/>
    </source>
</evidence>
<sequence>MNVPDNVDRNSIITLDDILDDVPRDHRLQNWISEQCRFTVTEHSPSLSHTQHHQSDSLSSIESTIPAIRADSPLLGFPSASECDASHDPLHFPSPTYARDLPQLEPVVEVVQHSPHETDERRIENVVKTLSLDKPLPAPPSRVGLPPSFTRLPYQPKPLGHSPSSSQSSSIHSRHSQVHLPQAHTRTPSNMSQSSISSTRLATQHVARRPSLAHQPSLPLLGETAVLSTLPFPNSIVSRSRSHSAASLSSQHGPSAIQFTQSSPLPASAAPTRRQSSQSRFTSISSTMSFSSAHPSESSIRNAVYFDSQEVRYRLDSLLATATSAPTLGHTDDDAQEIEIGRMNTHSSTLARSNGVPPNTPTTAYYRTPYASSSQIYLGTSSSSQSLETSPLADAAPIRPSAAPPLIVDSSSDECAAHGDISTPGTSPAMSSLDKDYRPYGYEGAYYDELGMQEHDLAPPTSSRWSLTSSTLDLSSPEGAGSNRKSILGAKGKRGRLASFISRLSGVPPSGSITGTWEPMPPTPSKEYTSITPTNGFHFDDGVPPTPTDDDNDDGPMIWASDARSRKERLSINTTLLDRDFNSDGRLRRISFSHPSSPQVSPISARDTVNGRHRLKSMSSLGSLAAVAKSQRSGFKGLAARMGLAPPMPSPLEAGGAGWGKTNKKRKLVISGLNETDAAGYEAVRSWCEGFGEVRHMKRKANGCLHVDFRKASVAETTFLLPLPPWLDPVLVLHPLSPETFTHARIATQRSATPNTNYTSLSCKYTLFGHNPRSLLHAYRNYLTPDALWTPFTRSDKRTHHPLFFLLSYGPSHWPTTLPRGLISVFPPWLVCLRALYHHLMRVLSWCIYIPCTIPLFVSTARQSLQRQSISVSSSHITWILSLLFISTNHIIVHDVG</sequence>
<feature type="region of interest" description="Disordered" evidence="1">
    <location>
        <begin position="243"/>
        <end position="294"/>
    </location>
</feature>
<feature type="compositionally biased region" description="Low complexity" evidence="1">
    <location>
        <begin position="161"/>
        <end position="171"/>
    </location>
</feature>
<dbReference type="InParanoid" id="B0D6W2"/>
<feature type="compositionally biased region" description="Polar residues" evidence="1">
    <location>
        <begin position="251"/>
        <end position="265"/>
    </location>
</feature>
<dbReference type="GeneID" id="6075710"/>
<keyword evidence="3" id="KW-1185">Reference proteome</keyword>
<dbReference type="RefSeq" id="XP_001879894.1">
    <property type="nucleotide sequence ID" value="XM_001879859.1"/>
</dbReference>
<dbReference type="AlphaFoldDB" id="B0D6W2"/>
<gene>
    <name evidence="2" type="ORF">LACBIDRAFT_325980</name>
</gene>
<feature type="compositionally biased region" description="Low complexity" evidence="1">
    <location>
        <begin position="459"/>
        <end position="477"/>
    </location>
</feature>
<dbReference type="KEGG" id="lbc:LACBIDRAFT_325980"/>
<evidence type="ECO:0000313" key="2">
    <source>
        <dbReference type="EMBL" id="EDR09545.1"/>
    </source>
</evidence>
<feature type="compositionally biased region" description="Low complexity" evidence="1">
    <location>
        <begin position="272"/>
        <end position="292"/>
    </location>
</feature>
<feature type="compositionally biased region" description="Polar residues" evidence="1">
    <location>
        <begin position="184"/>
        <end position="202"/>
    </location>
</feature>
<reference evidence="2 3" key="1">
    <citation type="journal article" date="2008" name="Nature">
        <title>The genome of Laccaria bicolor provides insights into mycorrhizal symbiosis.</title>
        <authorList>
            <person name="Martin F."/>
            <person name="Aerts A."/>
            <person name="Ahren D."/>
            <person name="Brun A."/>
            <person name="Danchin E.G.J."/>
            <person name="Duchaussoy F."/>
            <person name="Gibon J."/>
            <person name="Kohler A."/>
            <person name="Lindquist E."/>
            <person name="Pereda V."/>
            <person name="Salamov A."/>
            <person name="Shapiro H.J."/>
            <person name="Wuyts J."/>
            <person name="Blaudez D."/>
            <person name="Buee M."/>
            <person name="Brokstein P."/>
            <person name="Canbaeck B."/>
            <person name="Cohen D."/>
            <person name="Courty P.E."/>
            <person name="Coutinho P.M."/>
            <person name="Delaruelle C."/>
            <person name="Detter J.C."/>
            <person name="Deveau A."/>
            <person name="DiFazio S."/>
            <person name="Duplessis S."/>
            <person name="Fraissinet-Tachet L."/>
            <person name="Lucic E."/>
            <person name="Frey-Klett P."/>
            <person name="Fourrey C."/>
            <person name="Feussner I."/>
            <person name="Gay G."/>
            <person name="Grimwood J."/>
            <person name="Hoegger P.J."/>
            <person name="Jain P."/>
            <person name="Kilaru S."/>
            <person name="Labbe J."/>
            <person name="Lin Y.C."/>
            <person name="Legue V."/>
            <person name="Le Tacon F."/>
            <person name="Marmeisse R."/>
            <person name="Melayah D."/>
            <person name="Montanini B."/>
            <person name="Muratet M."/>
            <person name="Nehls U."/>
            <person name="Niculita-Hirzel H."/>
            <person name="Oudot-Le Secq M.P."/>
            <person name="Peter M."/>
            <person name="Quesneville H."/>
            <person name="Rajashekar B."/>
            <person name="Reich M."/>
            <person name="Rouhier N."/>
            <person name="Schmutz J."/>
            <person name="Yin T."/>
            <person name="Chalot M."/>
            <person name="Henrissat B."/>
            <person name="Kuees U."/>
            <person name="Lucas S."/>
            <person name="Van de Peer Y."/>
            <person name="Podila G.K."/>
            <person name="Polle A."/>
            <person name="Pukkila P.J."/>
            <person name="Richardson P.M."/>
            <person name="Rouze P."/>
            <person name="Sanders I.R."/>
            <person name="Stajich J.E."/>
            <person name="Tunlid A."/>
            <person name="Tuskan G."/>
            <person name="Grigoriev I.V."/>
        </authorList>
    </citation>
    <scope>NUCLEOTIDE SEQUENCE [LARGE SCALE GENOMIC DNA]</scope>
    <source>
        <strain evidence="3">S238N-H82 / ATCC MYA-4686</strain>
    </source>
</reference>
<dbReference type="EMBL" id="DS547099">
    <property type="protein sequence ID" value="EDR09545.1"/>
    <property type="molecule type" value="Genomic_DNA"/>
</dbReference>
<feature type="region of interest" description="Disordered" evidence="1">
    <location>
        <begin position="457"/>
        <end position="487"/>
    </location>
</feature>
<feature type="region of interest" description="Disordered" evidence="1">
    <location>
        <begin position="382"/>
        <end position="402"/>
    </location>
</feature>
<organism evidence="3">
    <name type="scientific">Laccaria bicolor (strain S238N-H82 / ATCC MYA-4686)</name>
    <name type="common">Bicoloured deceiver</name>
    <name type="synonym">Laccaria laccata var. bicolor</name>
    <dbReference type="NCBI Taxonomy" id="486041"/>
    <lineage>
        <taxon>Eukaryota</taxon>
        <taxon>Fungi</taxon>
        <taxon>Dikarya</taxon>
        <taxon>Basidiomycota</taxon>
        <taxon>Agaricomycotina</taxon>
        <taxon>Agaricomycetes</taxon>
        <taxon>Agaricomycetidae</taxon>
        <taxon>Agaricales</taxon>
        <taxon>Agaricineae</taxon>
        <taxon>Hydnangiaceae</taxon>
        <taxon>Laccaria</taxon>
    </lineage>
</organism>
<dbReference type="OrthoDB" id="3071736at2759"/>
<name>B0D6W2_LACBS</name>
<accession>B0D6W2</accession>
<dbReference type="HOGENOM" id="CLU_015193_0_0_1"/>
<dbReference type="STRING" id="486041.B0D6W2"/>
<feature type="region of interest" description="Disordered" evidence="1">
    <location>
        <begin position="132"/>
        <end position="215"/>
    </location>
</feature>
<protein>
    <submittedName>
        <fullName evidence="2">Predicted protein</fullName>
    </submittedName>
</protein>
<dbReference type="Proteomes" id="UP000001194">
    <property type="component" value="Unassembled WGS sequence"/>
</dbReference>
<proteinExistence type="predicted"/>
<feature type="region of interest" description="Disordered" evidence="1">
    <location>
        <begin position="415"/>
        <end position="434"/>
    </location>
</feature>
<evidence type="ECO:0000256" key="1">
    <source>
        <dbReference type="SAM" id="MobiDB-lite"/>
    </source>
</evidence>